<keyword evidence="1" id="KW-0808">Transferase</keyword>
<dbReference type="GO" id="GO:0004781">
    <property type="term" value="F:sulfate adenylyltransferase (ATP) activity"/>
    <property type="evidence" value="ECO:0007669"/>
    <property type="project" value="TreeGrafter"/>
</dbReference>
<accession>A0A1W6MWZ8</accession>
<dbReference type="Pfam" id="PF01583">
    <property type="entry name" value="APS_kinase"/>
    <property type="match status" value="1"/>
</dbReference>
<keyword evidence="3" id="KW-0418">Kinase</keyword>
<dbReference type="AlphaFoldDB" id="A0A1W6MWZ8"/>
<evidence type="ECO:0000313" key="3">
    <source>
        <dbReference type="EMBL" id="ARN82107.1"/>
    </source>
</evidence>
<dbReference type="SUPFAM" id="SSF52540">
    <property type="entry name" value="P-loop containing nucleoside triphosphate hydrolases"/>
    <property type="match status" value="1"/>
</dbReference>
<evidence type="ECO:0000256" key="1">
    <source>
        <dbReference type="ARBA" id="ARBA00022679"/>
    </source>
</evidence>
<dbReference type="RefSeq" id="WP_245299932.1">
    <property type="nucleotide sequence ID" value="NZ_AP027149.1"/>
</dbReference>
<dbReference type="GO" id="GO:0010134">
    <property type="term" value="P:sulfate assimilation via adenylyl sulfate reduction"/>
    <property type="evidence" value="ECO:0007669"/>
    <property type="project" value="TreeGrafter"/>
</dbReference>
<name>A0A1W6MWZ8_9HYPH</name>
<dbReference type="Proteomes" id="UP000193978">
    <property type="component" value="Chromosome"/>
</dbReference>
<dbReference type="GO" id="GO:0019379">
    <property type="term" value="P:sulfate assimilation, phosphoadenylyl sulfate reduction by phosphoadenylyl-sulfate reductase (thioredoxin)"/>
    <property type="evidence" value="ECO:0007669"/>
    <property type="project" value="TreeGrafter"/>
</dbReference>
<protein>
    <submittedName>
        <fullName evidence="3">Adenylylsulfate kinase</fullName>
    </submittedName>
</protein>
<dbReference type="GO" id="GO:0016301">
    <property type="term" value="F:kinase activity"/>
    <property type="evidence" value="ECO:0007669"/>
    <property type="project" value="UniProtKB-KW"/>
</dbReference>
<dbReference type="PANTHER" id="PTHR42700">
    <property type="entry name" value="SULFATE ADENYLYLTRANSFERASE"/>
    <property type="match status" value="1"/>
</dbReference>
<gene>
    <name evidence="3" type="ORF">B1812_14625</name>
</gene>
<evidence type="ECO:0000313" key="4">
    <source>
        <dbReference type="Proteomes" id="UP000193978"/>
    </source>
</evidence>
<dbReference type="InterPro" id="IPR059117">
    <property type="entry name" value="APS_kinase_dom"/>
</dbReference>
<dbReference type="GO" id="GO:0005737">
    <property type="term" value="C:cytoplasm"/>
    <property type="evidence" value="ECO:0007669"/>
    <property type="project" value="TreeGrafter"/>
</dbReference>
<keyword evidence="4" id="KW-1185">Reference proteome</keyword>
<dbReference type="InterPro" id="IPR050512">
    <property type="entry name" value="Sulf_AdTrans/APS_kinase"/>
</dbReference>
<feature type="domain" description="APS kinase" evidence="2">
    <location>
        <begin position="5"/>
        <end position="86"/>
    </location>
</feature>
<dbReference type="InterPro" id="IPR027417">
    <property type="entry name" value="P-loop_NTPase"/>
</dbReference>
<reference evidence="3 4" key="1">
    <citation type="submission" date="2017-02" db="EMBL/GenBank/DDBJ databases">
        <authorList>
            <person name="Peterson S.W."/>
        </authorList>
    </citation>
    <scope>NUCLEOTIDE SEQUENCE [LARGE SCALE GENOMIC DNA]</scope>
    <source>
        <strain evidence="3 4">S285</strain>
    </source>
</reference>
<evidence type="ECO:0000259" key="2">
    <source>
        <dbReference type="Pfam" id="PF01583"/>
    </source>
</evidence>
<sequence length="146" mass="16256">MNRKILIMGLPGAGKTTLARVLAPMLNAELFNADEVRATTSRDLGFSLEDRIEHARRMGCLCDRVVEDGGIAIADFICPTPETRRAFGDAFVVFVDRIQAGRFEDTNRLFVPPTQYELRVGPEGAPDYWAQVVSARLARLSLKPFE</sequence>
<dbReference type="KEGG" id="mbry:B1812_14625"/>
<dbReference type="EMBL" id="CP019948">
    <property type="protein sequence ID" value="ARN82107.1"/>
    <property type="molecule type" value="Genomic_DNA"/>
</dbReference>
<proteinExistence type="predicted"/>
<dbReference type="Gene3D" id="3.40.50.300">
    <property type="entry name" value="P-loop containing nucleotide triphosphate hydrolases"/>
    <property type="match status" value="1"/>
</dbReference>
<dbReference type="PANTHER" id="PTHR42700:SF1">
    <property type="entry name" value="SULFATE ADENYLYLTRANSFERASE"/>
    <property type="match status" value="1"/>
</dbReference>
<organism evidence="3 4">
    <name type="scientific">Methylocystis bryophila</name>
    <dbReference type="NCBI Taxonomy" id="655015"/>
    <lineage>
        <taxon>Bacteria</taxon>
        <taxon>Pseudomonadati</taxon>
        <taxon>Pseudomonadota</taxon>
        <taxon>Alphaproteobacteria</taxon>
        <taxon>Hyphomicrobiales</taxon>
        <taxon>Methylocystaceae</taxon>
        <taxon>Methylocystis</taxon>
    </lineage>
</organism>
<dbReference type="STRING" id="655015.B1812_14625"/>